<proteinExistence type="predicted"/>
<keyword evidence="3" id="KW-1185">Reference proteome</keyword>
<feature type="transmembrane region" description="Helical" evidence="1">
    <location>
        <begin position="14"/>
        <end position="33"/>
    </location>
</feature>
<dbReference type="InterPro" id="IPR021448">
    <property type="entry name" value="DUF3098"/>
</dbReference>
<keyword evidence="1" id="KW-0812">Transmembrane</keyword>
<sequence>MEDRNKLAFGRKNYLLMLATIGALMLGFILMSLDTETYGFGFLGLTLGPLLLVIGFALGFFAILVKDKPAE</sequence>
<keyword evidence="1" id="KW-0472">Membrane</keyword>
<gene>
    <name evidence="2" type="ORF">SAMN05421823_102292</name>
</gene>
<feature type="transmembrane region" description="Helical" evidence="1">
    <location>
        <begin position="39"/>
        <end position="65"/>
    </location>
</feature>
<dbReference type="Pfam" id="PF11297">
    <property type="entry name" value="DUF3098"/>
    <property type="match status" value="1"/>
</dbReference>
<keyword evidence="1" id="KW-1133">Transmembrane helix</keyword>
<evidence type="ECO:0000256" key="1">
    <source>
        <dbReference type="SAM" id="Phobius"/>
    </source>
</evidence>
<protein>
    <recommendedName>
        <fullName evidence="4">DUF3098 domain-containing protein</fullName>
    </recommendedName>
</protein>
<dbReference type="OrthoDB" id="963379at2"/>
<accession>A0A1G9AG94</accession>
<reference evidence="2 3" key="1">
    <citation type="submission" date="2016-10" db="EMBL/GenBank/DDBJ databases">
        <authorList>
            <person name="de Groot N.N."/>
        </authorList>
    </citation>
    <scope>NUCLEOTIDE SEQUENCE [LARGE SCALE GENOMIC DNA]</scope>
    <source>
        <strain evidence="2 3">DSM 25186</strain>
    </source>
</reference>
<dbReference type="STRING" id="1075417.SAMN05421823_102292"/>
<evidence type="ECO:0000313" key="3">
    <source>
        <dbReference type="Proteomes" id="UP000198510"/>
    </source>
</evidence>
<name>A0A1G9AG94_9BACT</name>
<dbReference type="RefSeq" id="WP_089679823.1">
    <property type="nucleotide sequence ID" value="NZ_FNFO01000002.1"/>
</dbReference>
<evidence type="ECO:0008006" key="4">
    <source>
        <dbReference type="Google" id="ProtNLM"/>
    </source>
</evidence>
<dbReference type="AlphaFoldDB" id="A0A1G9AG94"/>
<organism evidence="2 3">
    <name type="scientific">Catalinimonas alkaloidigena</name>
    <dbReference type="NCBI Taxonomy" id="1075417"/>
    <lineage>
        <taxon>Bacteria</taxon>
        <taxon>Pseudomonadati</taxon>
        <taxon>Bacteroidota</taxon>
        <taxon>Cytophagia</taxon>
        <taxon>Cytophagales</taxon>
        <taxon>Catalimonadaceae</taxon>
        <taxon>Catalinimonas</taxon>
    </lineage>
</organism>
<dbReference type="Proteomes" id="UP000198510">
    <property type="component" value="Unassembled WGS sequence"/>
</dbReference>
<dbReference type="EMBL" id="FNFO01000002">
    <property type="protein sequence ID" value="SDK26396.1"/>
    <property type="molecule type" value="Genomic_DNA"/>
</dbReference>
<evidence type="ECO:0000313" key="2">
    <source>
        <dbReference type="EMBL" id="SDK26396.1"/>
    </source>
</evidence>